<feature type="transmembrane region" description="Helical" evidence="6">
    <location>
        <begin position="483"/>
        <end position="502"/>
    </location>
</feature>
<evidence type="ECO:0000256" key="2">
    <source>
        <dbReference type="ARBA" id="ARBA00010992"/>
    </source>
</evidence>
<feature type="transmembrane region" description="Helical" evidence="6">
    <location>
        <begin position="359"/>
        <end position="376"/>
    </location>
</feature>
<evidence type="ECO:0000313" key="8">
    <source>
        <dbReference type="EMBL" id="KAK5545609.1"/>
    </source>
</evidence>
<dbReference type="Pfam" id="PF00083">
    <property type="entry name" value="Sugar_tr"/>
    <property type="match status" value="2"/>
</dbReference>
<dbReference type="InterPro" id="IPR005828">
    <property type="entry name" value="MFS_sugar_transport-like"/>
</dbReference>
<name>A0AAV9QNM4_9PEZI</name>
<accession>A0AAV9QNM4</accession>
<evidence type="ECO:0000256" key="4">
    <source>
        <dbReference type="ARBA" id="ARBA00022989"/>
    </source>
</evidence>
<feature type="transmembrane region" description="Helical" evidence="6">
    <location>
        <begin position="449"/>
        <end position="471"/>
    </location>
</feature>
<keyword evidence="4 6" id="KW-1133">Transmembrane helix</keyword>
<gene>
    <name evidence="8" type="ORF">LTR25_000616</name>
</gene>
<dbReference type="PANTHER" id="PTHR48022">
    <property type="entry name" value="PLASTIDIC GLUCOSE TRANSPORTER 4"/>
    <property type="match status" value="1"/>
</dbReference>
<reference evidence="8 9" key="1">
    <citation type="submission" date="2023-06" db="EMBL/GenBank/DDBJ databases">
        <title>Black Yeasts Isolated from many extreme environments.</title>
        <authorList>
            <person name="Coleine C."/>
            <person name="Stajich J.E."/>
            <person name="Selbmann L."/>
        </authorList>
    </citation>
    <scope>NUCLEOTIDE SEQUENCE [LARGE SCALE GENOMIC DNA]</scope>
    <source>
        <strain evidence="8 9">CCFEE 5887</strain>
    </source>
</reference>
<comment type="subcellular location">
    <subcellularLocation>
        <location evidence="1">Membrane</location>
        <topology evidence="1">Multi-pass membrane protein</topology>
    </subcellularLocation>
</comment>
<feature type="domain" description="Major facilitator superfamily (MFS) profile" evidence="7">
    <location>
        <begin position="46"/>
        <end position="506"/>
    </location>
</feature>
<feature type="transmembrane region" description="Helical" evidence="6">
    <location>
        <begin position="383"/>
        <end position="404"/>
    </location>
</feature>
<protein>
    <recommendedName>
        <fullName evidence="7">Major facilitator superfamily (MFS) profile domain-containing protein</fullName>
    </recommendedName>
</protein>
<dbReference type="InterPro" id="IPR005829">
    <property type="entry name" value="Sugar_transporter_CS"/>
</dbReference>
<feature type="transmembrane region" description="Helical" evidence="6">
    <location>
        <begin position="416"/>
        <end position="437"/>
    </location>
</feature>
<evidence type="ECO:0000256" key="3">
    <source>
        <dbReference type="ARBA" id="ARBA00022692"/>
    </source>
</evidence>
<comment type="caution">
    <text evidence="8">The sequence shown here is derived from an EMBL/GenBank/DDBJ whole genome shotgun (WGS) entry which is preliminary data.</text>
</comment>
<dbReference type="Gene3D" id="1.20.1250.20">
    <property type="entry name" value="MFS general substrate transporter like domains"/>
    <property type="match status" value="1"/>
</dbReference>
<dbReference type="Proteomes" id="UP001345827">
    <property type="component" value="Unassembled WGS sequence"/>
</dbReference>
<evidence type="ECO:0000256" key="6">
    <source>
        <dbReference type="SAM" id="Phobius"/>
    </source>
</evidence>
<dbReference type="EMBL" id="JAXLQG010000001">
    <property type="protein sequence ID" value="KAK5545609.1"/>
    <property type="molecule type" value="Genomic_DNA"/>
</dbReference>
<dbReference type="GO" id="GO:0016020">
    <property type="term" value="C:membrane"/>
    <property type="evidence" value="ECO:0007669"/>
    <property type="project" value="UniProtKB-SubCell"/>
</dbReference>
<dbReference type="PROSITE" id="PS50850">
    <property type="entry name" value="MFS"/>
    <property type="match status" value="1"/>
</dbReference>
<dbReference type="InterPro" id="IPR036259">
    <property type="entry name" value="MFS_trans_sf"/>
</dbReference>
<dbReference type="PROSITE" id="PS00216">
    <property type="entry name" value="SUGAR_TRANSPORT_1"/>
    <property type="match status" value="1"/>
</dbReference>
<evidence type="ECO:0000313" key="9">
    <source>
        <dbReference type="Proteomes" id="UP001345827"/>
    </source>
</evidence>
<comment type="similarity">
    <text evidence="2">Belongs to the major facilitator superfamily. Sugar transporter (TC 2.A.1.1) family.</text>
</comment>
<dbReference type="InterPro" id="IPR020846">
    <property type="entry name" value="MFS_dom"/>
</dbReference>
<dbReference type="FunFam" id="1.20.1250.20:FF:000078">
    <property type="entry name" value="MFS maltose transporter, putative"/>
    <property type="match status" value="1"/>
</dbReference>
<sequence>MDAEKGIHDAHEERLADDQLGHLANQEDHQLSKIQAIKQNPRAFLWCLYAVWTVLLVSYENQASGNILGIPQFRKDFGSFYGGNYVLSAKWQSAFSGAPVASQVVGALVSGQVSDWIGRRYTLVIALCISFAAISMEFVATTNELFFGGKFVNGFAVGTIQATAGTYIGEASSSTQLHSMKFLKLNTIDRLFPCRFVVLTCLIALSYTVGPFTVSLIVNSTGNYTNRWAYRAVFCSQYGFAAISAIFIWFMPESPWWLLTKGREEKALKSLRRLGYKQSTGEDSKRLAKIKLTLEEIRHETEGVTYLECFRKSNLRRTIVAITPLSVQMFTGIVFAASYSTYYAELAGYSTSMAFKLQIVQQVISMVGNVMSWYLIDKVGRRNLTVWGTTSLTVILWVMGGLAVGGSEPELKGTVAMILLYCWLYNVTIGATGYTLLTEVATARLRVKTIAIGISVQSCWSIMWSFVLPYLFNPDKANLGGKLGFIFGGLSIPCIVFMWWYMPETAGRSYEELDEMFTKKVSARQFKTYVTEAENRGMEIQAAKSVS</sequence>
<proteinExistence type="inferred from homology"/>
<organism evidence="8 9">
    <name type="scientific">Vermiconidia calcicola</name>
    <dbReference type="NCBI Taxonomy" id="1690605"/>
    <lineage>
        <taxon>Eukaryota</taxon>
        <taxon>Fungi</taxon>
        <taxon>Dikarya</taxon>
        <taxon>Ascomycota</taxon>
        <taxon>Pezizomycotina</taxon>
        <taxon>Dothideomycetes</taxon>
        <taxon>Dothideomycetidae</taxon>
        <taxon>Mycosphaerellales</taxon>
        <taxon>Extremaceae</taxon>
        <taxon>Vermiconidia</taxon>
    </lineage>
</organism>
<dbReference type="PANTHER" id="PTHR48022:SF22">
    <property type="entry name" value="MAJOR FACILITATOR SUPERFAMILY (MFS) PROFILE DOMAIN-CONTAINING PROTEIN"/>
    <property type="match status" value="1"/>
</dbReference>
<keyword evidence="5 6" id="KW-0472">Membrane</keyword>
<dbReference type="SUPFAM" id="SSF103473">
    <property type="entry name" value="MFS general substrate transporter"/>
    <property type="match status" value="1"/>
</dbReference>
<feature type="transmembrane region" description="Helical" evidence="6">
    <location>
        <begin position="190"/>
        <end position="209"/>
    </location>
</feature>
<keyword evidence="9" id="KW-1185">Reference proteome</keyword>
<keyword evidence="3 6" id="KW-0812">Transmembrane</keyword>
<evidence type="ECO:0000256" key="5">
    <source>
        <dbReference type="ARBA" id="ARBA00023136"/>
    </source>
</evidence>
<feature type="transmembrane region" description="Helical" evidence="6">
    <location>
        <begin position="229"/>
        <end position="251"/>
    </location>
</feature>
<feature type="transmembrane region" description="Helical" evidence="6">
    <location>
        <begin position="319"/>
        <end position="339"/>
    </location>
</feature>
<dbReference type="AlphaFoldDB" id="A0AAV9QNM4"/>
<dbReference type="InterPro" id="IPR050360">
    <property type="entry name" value="MFS_Sugar_Transporters"/>
</dbReference>
<evidence type="ECO:0000256" key="1">
    <source>
        <dbReference type="ARBA" id="ARBA00004141"/>
    </source>
</evidence>
<dbReference type="GO" id="GO:0005351">
    <property type="term" value="F:carbohydrate:proton symporter activity"/>
    <property type="evidence" value="ECO:0007669"/>
    <property type="project" value="TreeGrafter"/>
</dbReference>
<evidence type="ECO:0000259" key="7">
    <source>
        <dbReference type="PROSITE" id="PS50850"/>
    </source>
</evidence>